<gene>
    <name evidence="6" type="primary">gmd_3</name>
    <name evidence="6" type="ORF">GCM10009668_42280</name>
</gene>
<sequence length="328" mass="34630">MTTHLITGVTGQDGILLARHLLARGERVVGTVRRGSPQRAAMAPYLDGVQVREHELTDPAGFAALLDAVRPERIYNLAAHTSVGSSWADPEGTRALNRDAVLAQLDALLDYRARSGIEPRYFQAASAEEHGHATDSPYAQAKIAATAAVGAAREEHGLFACVGVLHPHESPLRRAGFVVRKITRGAAEIATGAAHSLTLGNLEVTRDWAAAADHVQAMALMLAAAEPVDLVLASGVLHTLRDVLALAFEAAGLGEPEGYLAHDASLVRPSDTSVLAASPSDLARAEQVLGWRATTPLSQVIAEMVKADVARLETGLAESPAYLPNLRL</sequence>
<comment type="similarity">
    <text evidence="2">Belongs to the NAD(P)-dependent epimerase/dehydratase family. GDP-mannose 4,6-dehydratase subfamily.</text>
</comment>
<evidence type="ECO:0000256" key="1">
    <source>
        <dbReference type="ARBA" id="ARBA00001937"/>
    </source>
</evidence>
<feature type="domain" description="NAD(P)-binding" evidence="5">
    <location>
        <begin position="5"/>
        <end position="304"/>
    </location>
</feature>
<comment type="cofactor">
    <cofactor evidence="1">
        <name>NADP(+)</name>
        <dbReference type="ChEBI" id="CHEBI:58349"/>
    </cofactor>
</comment>
<evidence type="ECO:0000256" key="2">
    <source>
        <dbReference type="ARBA" id="ARBA00009263"/>
    </source>
</evidence>
<dbReference type="Pfam" id="PF16363">
    <property type="entry name" value="GDP_Man_Dehyd"/>
    <property type="match status" value="1"/>
</dbReference>
<dbReference type="PANTHER" id="PTHR43715">
    <property type="entry name" value="GDP-MANNOSE 4,6-DEHYDRATASE"/>
    <property type="match status" value="1"/>
</dbReference>
<evidence type="ECO:0000313" key="7">
    <source>
        <dbReference type="Proteomes" id="UP001501581"/>
    </source>
</evidence>
<dbReference type="PANTHER" id="PTHR43715:SF1">
    <property type="entry name" value="GDP-MANNOSE 4,6 DEHYDRATASE"/>
    <property type="match status" value="1"/>
</dbReference>
<reference evidence="6 7" key="1">
    <citation type="journal article" date="2019" name="Int. J. Syst. Evol. Microbiol.">
        <title>The Global Catalogue of Microorganisms (GCM) 10K type strain sequencing project: providing services to taxonomists for standard genome sequencing and annotation.</title>
        <authorList>
            <consortium name="The Broad Institute Genomics Platform"/>
            <consortium name="The Broad Institute Genome Sequencing Center for Infectious Disease"/>
            <person name="Wu L."/>
            <person name="Ma J."/>
        </authorList>
    </citation>
    <scope>NUCLEOTIDE SEQUENCE [LARGE SCALE GENOMIC DNA]</scope>
    <source>
        <strain evidence="6 7">JCM 13008</strain>
    </source>
</reference>
<comment type="caution">
    <text evidence="6">The sequence shown here is derived from an EMBL/GenBank/DDBJ whole genome shotgun (WGS) entry which is preliminary data.</text>
</comment>
<dbReference type="InterPro" id="IPR016040">
    <property type="entry name" value="NAD(P)-bd_dom"/>
</dbReference>
<dbReference type="EMBL" id="BAAALG010000019">
    <property type="protein sequence ID" value="GAA1115110.1"/>
    <property type="molecule type" value="Genomic_DNA"/>
</dbReference>
<dbReference type="Gene3D" id="3.90.25.10">
    <property type="entry name" value="UDP-galactose 4-epimerase, domain 1"/>
    <property type="match status" value="1"/>
</dbReference>
<evidence type="ECO:0000256" key="3">
    <source>
        <dbReference type="ARBA" id="ARBA00011989"/>
    </source>
</evidence>
<accession>A0ABN1U3G3</accession>
<dbReference type="RefSeq" id="WP_343996927.1">
    <property type="nucleotide sequence ID" value="NZ_BAAALG010000019.1"/>
</dbReference>
<dbReference type="InterPro" id="IPR036291">
    <property type="entry name" value="NAD(P)-bd_dom_sf"/>
</dbReference>
<dbReference type="EC" id="4.2.1.47" evidence="3"/>
<evidence type="ECO:0000259" key="5">
    <source>
        <dbReference type="Pfam" id="PF16363"/>
    </source>
</evidence>
<name>A0ABN1U3G3_9ACTN</name>
<dbReference type="Proteomes" id="UP001501581">
    <property type="component" value="Unassembled WGS sequence"/>
</dbReference>
<keyword evidence="4" id="KW-0456">Lyase</keyword>
<keyword evidence="7" id="KW-1185">Reference proteome</keyword>
<dbReference type="SUPFAM" id="SSF51735">
    <property type="entry name" value="NAD(P)-binding Rossmann-fold domains"/>
    <property type="match status" value="1"/>
</dbReference>
<dbReference type="Gene3D" id="3.40.50.720">
    <property type="entry name" value="NAD(P)-binding Rossmann-like Domain"/>
    <property type="match status" value="1"/>
</dbReference>
<evidence type="ECO:0000313" key="6">
    <source>
        <dbReference type="EMBL" id="GAA1115110.1"/>
    </source>
</evidence>
<dbReference type="InterPro" id="IPR006368">
    <property type="entry name" value="GDP_Man_deHydtase"/>
</dbReference>
<protein>
    <recommendedName>
        <fullName evidence="3">GDP-mannose 4,6-dehydratase</fullName>
        <ecNumber evidence="3">4.2.1.47</ecNumber>
    </recommendedName>
</protein>
<proteinExistence type="inferred from homology"/>
<organism evidence="6 7">
    <name type="scientific">Nocardioides dubius</name>
    <dbReference type="NCBI Taxonomy" id="317019"/>
    <lineage>
        <taxon>Bacteria</taxon>
        <taxon>Bacillati</taxon>
        <taxon>Actinomycetota</taxon>
        <taxon>Actinomycetes</taxon>
        <taxon>Propionibacteriales</taxon>
        <taxon>Nocardioidaceae</taxon>
        <taxon>Nocardioides</taxon>
    </lineage>
</organism>
<evidence type="ECO:0000256" key="4">
    <source>
        <dbReference type="ARBA" id="ARBA00023239"/>
    </source>
</evidence>